<protein>
    <submittedName>
        <fullName evidence="7">Iron-sulfur cluster repair di-iron protein</fullName>
    </submittedName>
</protein>
<dbReference type="Pfam" id="PF10006">
    <property type="entry name" value="DUF2249"/>
    <property type="match status" value="1"/>
</dbReference>
<name>A0A4Q0MC51_9SPHI</name>
<evidence type="ECO:0000259" key="5">
    <source>
        <dbReference type="Pfam" id="PF01814"/>
    </source>
</evidence>
<dbReference type="Pfam" id="PF01814">
    <property type="entry name" value="Hemerythrin"/>
    <property type="match status" value="1"/>
</dbReference>
<dbReference type="GO" id="GO:0005737">
    <property type="term" value="C:cytoplasm"/>
    <property type="evidence" value="ECO:0007669"/>
    <property type="project" value="UniProtKB-SubCell"/>
</dbReference>
<evidence type="ECO:0000313" key="7">
    <source>
        <dbReference type="EMBL" id="RXF70459.1"/>
    </source>
</evidence>
<dbReference type="Gene3D" id="1.20.120.520">
    <property type="entry name" value="nmb1532 protein domain like"/>
    <property type="match status" value="1"/>
</dbReference>
<dbReference type="InterPro" id="IPR019903">
    <property type="entry name" value="RIC_family"/>
</dbReference>
<gene>
    <name evidence="7" type="primary">ric</name>
    <name evidence="7" type="ORF">EKH83_07375</name>
</gene>
<feature type="domain" description="Hemerythrin-like" evidence="5">
    <location>
        <begin position="158"/>
        <end position="308"/>
    </location>
</feature>
<dbReference type="InterPro" id="IPR018720">
    <property type="entry name" value="DUF2249"/>
</dbReference>
<dbReference type="InterPro" id="IPR012312">
    <property type="entry name" value="Hemerythrin-like"/>
</dbReference>
<dbReference type="Pfam" id="PF04405">
    <property type="entry name" value="ScdA_N"/>
    <property type="match status" value="1"/>
</dbReference>
<evidence type="ECO:0000313" key="8">
    <source>
        <dbReference type="Proteomes" id="UP000290848"/>
    </source>
</evidence>
<keyword evidence="4" id="KW-0408">Iron</keyword>
<reference evidence="7 8" key="1">
    <citation type="submission" date="2018-12" db="EMBL/GenBank/DDBJ databases">
        <title>The Draft Genome Sequence of the Soil Bacterium Pedobacter tournemirensis R1.</title>
        <authorList>
            <person name="He J."/>
        </authorList>
    </citation>
    <scope>NUCLEOTIDE SEQUENCE [LARGE SCALE GENOMIC DNA]</scope>
    <source>
        <strain evidence="7 8">R1</strain>
    </source>
</reference>
<dbReference type="RefSeq" id="WP_128768764.1">
    <property type="nucleotide sequence ID" value="NZ_RXOC01000004.1"/>
</dbReference>
<sequence length="316" mass="36102">MENTEILNVTLIEPRFKHPAIFEKFDSLVGGQQFTILNDHDPKPLYYQLLGERGNIFTWEYLENGPEWWKVRISKKAEDAQEETIGEMVAKDYRKAQVFKKFGIDFCCGGKKALSEVCDKKGLDIHKVQAELSAVDEITVGSSVDFQAWDLDFLSDYIINTHHRYVKENIPFLSEISQKVARVHGDHHPELVRIAEVFSGIAADLSQHLVKEESVLFPYIKELVSAQKNGGSLPLPSFGNVTNPIKVMEMEHEGAGEDLSEIRLLSSDYLVPEDACTSYRILFKKLEEFENDLHQHVHLENNILFPKAIELESQLK</sequence>
<evidence type="ECO:0000259" key="6">
    <source>
        <dbReference type="Pfam" id="PF10006"/>
    </source>
</evidence>
<evidence type="ECO:0000256" key="1">
    <source>
        <dbReference type="ARBA" id="ARBA00004496"/>
    </source>
</evidence>
<dbReference type="PANTHER" id="PTHR36438:SF1">
    <property type="entry name" value="IRON-SULFUR CLUSTER REPAIR PROTEIN YTFE"/>
    <property type="match status" value="1"/>
</dbReference>
<proteinExistence type="predicted"/>
<dbReference type="EMBL" id="RXOC01000004">
    <property type="protein sequence ID" value="RXF70459.1"/>
    <property type="molecule type" value="Genomic_DNA"/>
</dbReference>
<dbReference type="PANTHER" id="PTHR36438">
    <property type="entry name" value="IRON-SULFUR CLUSTER REPAIR PROTEIN YTFE"/>
    <property type="match status" value="1"/>
</dbReference>
<accession>A0A4Q0MC51</accession>
<feature type="domain" description="DUF2249" evidence="6">
    <location>
        <begin position="7"/>
        <end position="75"/>
    </location>
</feature>
<evidence type="ECO:0000256" key="2">
    <source>
        <dbReference type="ARBA" id="ARBA00022490"/>
    </source>
</evidence>
<organism evidence="7 8">
    <name type="scientific">Arcticibacter tournemirensis</name>
    <dbReference type="NCBI Taxonomy" id="699437"/>
    <lineage>
        <taxon>Bacteria</taxon>
        <taxon>Pseudomonadati</taxon>
        <taxon>Bacteroidota</taxon>
        <taxon>Sphingobacteriia</taxon>
        <taxon>Sphingobacteriales</taxon>
        <taxon>Sphingobacteriaceae</taxon>
        <taxon>Arcticibacter</taxon>
    </lineage>
</organism>
<keyword evidence="3" id="KW-0479">Metal-binding</keyword>
<comment type="caution">
    <text evidence="7">The sequence shown here is derived from an EMBL/GenBank/DDBJ whole genome shotgun (WGS) entry which is preliminary data.</text>
</comment>
<evidence type="ECO:0000256" key="4">
    <source>
        <dbReference type="ARBA" id="ARBA00023004"/>
    </source>
</evidence>
<dbReference type="NCBIfam" id="TIGR03652">
    <property type="entry name" value="FeS_repair_RIC"/>
    <property type="match status" value="1"/>
</dbReference>
<dbReference type="AlphaFoldDB" id="A0A4Q0MC51"/>
<keyword evidence="2" id="KW-0963">Cytoplasm</keyword>
<comment type="subcellular location">
    <subcellularLocation>
        <location evidence="1">Cytoplasm</location>
    </subcellularLocation>
</comment>
<evidence type="ECO:0000256" key="3">
    <source>
        <dbReference type="ARBA" id="ARBA00022723"/>
    </source>
</evidence>
<dbReference type="Proteomes" id="UP000290848">
    <property type="component" value="Unassembled WGS sequence"/>
</dbReference>
<dbReference type="GO" id="GO:0046872">
    <property type="term" value="F:metal ion binding"/>
    <property type="evidence" value="ECO:0007669"/>
    <property type="project" value="UniProtKB-KW"/>
</dbReference>